<dbReference type="AlphaFoldDB" id="Q2QX44"/>
<name>Q2QX44_ORYSJ</name>
<evidence type="ECO:0000313" key="1">
    <source>
        <dbReference type="EMBL" id="ABA95934.1"/>
    </source>
</evidence>
<accession>Q2QX44</accession>
<organism evidence="1">
    <name type="scientific">Oryza sativa subsp. japonica</name>
    <name type="common">Rice</name>
    <dbReference type="NCBI Taxonomy" id="39947"/>
    <lineage>
        <taxon>Eukaryota</taxon>
        <taxon>Viridiplantae</taxon>
        <taxon>Streptophyta</taxon>
        <taxon>Embryophyta</taxon>
        <taxon>Tracheophyta</taxon>
        <taxon>Spermatophyta</taxon>
        <taxon>Magnoliopsida</taxon>
        <taxon>Liliopsida</taxon>
        <taxon>Poales</taxon>
        <taxon>Poaceae</taxon>
        <taxon>BOP clade</taxon>
        <taxon>Oryzoideae</taxon>
        <taxon>Oryzeae</taxon>
        <taxon>Oryzinae</taxon>
        <taxon>Oryza</taxon>
        <taxon>Oryza sativa</taxon>
    </lineage>
</organism>
<sequence length="111" mass="12520">MPRRLATAAPPFPPSVRGFGYVLPVGGRTTNLTTEQKFFQPHHQKSYVFSGGHRTCTHIHGDIASPATYSPGFERELALGIHTDWVSRWCDVQTSDHNYVQKGWCHRSLVE</sequence>
<protein>
    <submittedName>
        <fullName evidence="1">Uncharacterized protein</fullName>
    </submittedName>
</protein>
<reference evidence="1" key="3">
    <citation type="submission" date="2006-01" db="EMBL/GenBank/DDBJ databases">
        <authorList>
            <person name="Buell R."/>
        </authorList>
    </citation>
    <scope>NUCLEOTIDE SEQUENCE</scope>
</reference>
<reference evidence="1" key="2">
    <citation type="submission" date="2005-04" db="EMBL/GenBank/DDBJ databases">
        <authorList>
            <person name="Buell C.R."/>
            <person name="Wing R.A."/>
            <person name="McCombie W.A."/>
            <person name="Ouyang S."/>
        </authorList>
    </citation>
    <scope>NUCLEOTIDE SEQUENCE</scope>
</reference>
<proteinExistence type="predicted"/>
<dbReference type="EMBL" id="DP000011">
    <property type="protein sequence ID" value="ABA95934.1"/>
    <property type="molecule type" value="Genomic_DNA"/>
</dbReference>
<gene>
    <name evidence="1" type="ordered locus">LOC_Os12g07240</name>
</gene>
<reference evidence="1" key="1">
    <citation type="journal article" date="2005" name="BMC Biol.">
        <title>The sequence of rice chromosomes 11 and 12, rich in disease resistance genes and recent gene duplications.</title>
        <authorList>
            <consortium name="The rice chromosomes 11 and 12 sequencing consortia"/>
        </authorList>
    </citation>
    <scope>NUCLEOTIDE SEQUENCE [LARGE SCALE GENOMIC DNA]</scope>
</reference>